<dbReference type="InterPro" id="IPR014751">
    <property type="entry name" value="XRCC4-like_C"/>
</dbReference>
<evidence type="ECO:0000256" key="11">
    <source>
        <dbReference type="SAM" id="Coils"/>
    </source>
</evidence>
<dbReference type="Gene3D" id="1.20.58.530">
    <property type="match status" value="1"/>
</dbReference>
<dbReference type="Pfam" id="PF02736">
    <property type="entry name" value="Myosin_N"/>
    <property type="match status" value="1"/>
</dbReference>
<dbReference type="PANTHER" id="PTHR45615:SF15">
    <property type="entry name" value="MYOSIN HEAVY CHAIN 7-RELATED"/>
    <property type="match status" value="1"/>
</dbReference>
<feature type="coiled-coil region" evidence="11">
    <location>
        <begin position="757"/>
        <end position="1476"/>
    </location>
</feature>
<dbReference type="FunFam" id="1.20.5.4820:FF:000001">
    <property type="entry name" value="Myosin heavy chain"/>
    <property type="match status" value="1"/>
</dbReference>
<keyword evidence="7 10" id="KW-0505">Motor protein</keyword>
<feature type="binding site" evidence="10">
    <location>
        <begin position="178"/>
        <end position="185"/>
    </location>
    <ligand>
        <name>ATP</name>
        <dbReference type="ChEBI" id="CHEBI:30616"/>
    </ligand>
</feature>
<dbReference type="Gene3D" id="1.10.10.820">
    <property type="match status" value="1"/>
</dbReference>
<evidence type="ECO:0000259" key="12">
    <source>
        <dbReference type="PROSITE" id="PS51456"/>
    </source>
</evidence>
<gene>
    <name evidence="14" type="primary">MYH7_0</name>
    <name evidence="14" type="ORF">EYF80_038434</name>
</gene>
<dbReference type="Gene3D" id="1.20.120.720">
    <property type="entry name" value="Myosin VI head, motor domain, U50 subdomain"/>
    <property type="match status" value="2"/>
</dbReference>
<evidence type="ECO:0000256" key="2">
    <source>
        <dbReference type="ARBA" id="ARBA00022433"/>
    </source>
</evidence>
<feature type="domain" description="Myosin motor" evidence="12">
    <location>
        <begin position="85"/>
        <end position="697"/>
    </location>
</feature>
<keyword evidence="15" id="KW-1185">Reference proteome</keyword>
<dbReference type="FunFam" id="3.40.850.10:FF:000024">
    <property type="entry name" value="Myosin heavy chain, isoform J"/>
    <property type="match status" value="1"/>
</dbReference>
<dbReference type="FunFam" id="1.20.5.370:FF:000008">
    <property type="entry name" value="Myosin heavy chain"/>
    <property type="match status" value="1"/>
</dbReference>
<evidence type="ECO:0000256" key="1">
    <source>
        <dbReference type="ARBA" id="ARBA00008314"/>
    </source>
</evidence>
<dbReference type="GO" id="GO:0060048">
    <property type="term" value="P:cardiac muscle contraction"/>
    <property type="evidence" value="ECO:0007669"/>
    <property type="project" value="TreeGrafter"/>
</dbReference>
<protein>
    <submittedName>
        <fullName evidence="14">Myosin-7</fullName>
    </submittedName>
</protein>
<dbReference type="Pfam" id="PF00063">
    <property type="entry name" value="Myosin_head"/>
    <property type="match status" value="2"/>
</dbReference>
<dbReference type="Gene3D" id="1.20.5.340">
    <property type="match status" value="5"/>
</dbReference>
<keyword evidence="9 10" id="KW-0009">Actin-binding</keyword>
<dbReference type="GO" id="GO:0000146">
    <property type="term" value="F:microfilament motor activity"/>
    <property type="evidence" value="ECO:0007669"/>
    <property type="project" value="TreeGrafter"/>
</dbReference>
<dbReference type="GO" id="GO:0005524">
    <property type="term" value="F:ATP binding"/>
    <property type="evidence" value="ECO:0007669"/>
    <property type="project" value="UniProtKB-UniRule"/>
</dbReference>
<dbReference type="FunFam" id="1.20.5.370:FF:000007">
    <property type="entry name" value="Myosin heavy chain"/>
    <property type="match status" value="1"/>
</dbReference>
<reference evidence="14 15" key="1">
    <citation type="submission" date="2019-03" db="EMBL/GenBank/DDBJ databases">
        <title>First draft genome of Liparis tanakae, snailfish: a comprehensive survey of snailfish specific genes.</title>
        <authorList>
            <person name="Kim W."/>
            <person name="Song I."/>
            <person name="Jeong J.-H."/>
            <person name="Kim D."/>
            <person name="Kim S."/>
            <person name="Ryu S."/>
            <person name="Song J.Y."/>
            <person name="Lee S.K."/>
        </authorList>
    </citation>
    <scope>NUCLEOTIDE SEQUENCE [LARGE SCALE GENOMIC DNA]</scope>
    <source>
        <tissue evidence="14">Muscle</tissue>
    </source>
</reference>
<keyword evidence="3 10" id="KW-0547">Nucleotide-binding</keyword>
<dbReference type="InterPro" id="IPR027417">
    <property type="entry name" value="P-loop_NTPase"/>
</dbReference>
<evidence type="ECO:0000256" key="8">
    <source>
        <dbReference type="ARBA" id="ARBA00023179"/>
    </source>
</evidence>
<evidence type="ECO:0000256" key="4">
    <source>
        <dbReference type="ARBA" id="ARBA00022840"/>
    </source>
</evidence>
<name>A0A4Z2GCN9_9TELE</name>
<dbReference type="FunFam" id="1.10.10.820:FF:000001">
    <property type="entry name" value="Myosin heavy chain"/>
    <property type="match status" value="1"/>
</dbReference>
<dbReference type="SUPFAM" id="SSF90257">
    <property type="entry name" value="Myosin rod fragments"/>
    <property type="match status" value="4"/>
</dbReference>
<dbReference type="GO" id="GO:0032982">
    <property type="term" value="C:myosin filament"/>
    <property type="evidence" value="ECO:0007669"/>
    <property type="project" value="UniProtKB-KW"/>
</dbReference>
<evidence type="ECO:0000256" key="6">
    <source>
        <dbReference type="ARBA" id="ARBA00023123"/>
    </source>
</evidence>
<dbReference type="PRINTS" id="PR00193">
    <property type="entry name" value="MYOSINHEAVY"/>
</dbReference>
<proteinExistence type="inferred from homology"/>
<dbReference type="FunFam" id="1.20.5.340:FF:000013">
    <property type="entry name" value="Myosin heavy chain"/>
    <property type="match status" value="1"/>
</dbReference>
<evidence type="ECO:0000256" key="9">
    <source>
        <dbReference type="ARBA" id="ARBA00023203"/>
    </source>
</evidence>
<dbReference type="InterPro" id="IPR008989">
    <property type="entry name" value="Myosin_S1_N"/>
</dbReference>
<accession>A0A4Z2GCN9</accession>
<sequence>MGDAVMRDFGAAAPYLRKSDRERLEAQTRPFDMKKQCFVPDVDEEYVKASIISREGDKVTANTERGKTVTVKECDVHPQNPPKFDKIEDMAMFTFLHEPAVLFNLKERYAAWMIYTYSGLFCVTINPYKALPVYNQEVVVAYRGKKRAEAPPHIFSISDNAYQYMLTDRENQSILITGESGAGKTVNTKRVIQYFASIAAAGGKKDAGTDKKGTLEDQIIQANPALEAFGNAKTIRNDNSSRFGKFIRIHFAASGKLASADIETYLLEKSRVTFQLKNERDYHIFYQILSQKKPELLEMLLITNNPYDYAFISQGETTVASINDSDELVATDDAFDVLGFTQEEKNGIYKLTGAIMHHGNMKFKNKQREEQAEADGTQDVDKVAYLMGLNSADLIKGLCHPRVKVGNEWVTKGQTVQQVYYAVGALSKSVYEKMFLWMACIDLIEKPMGIMSILEEECMFPKASDATFKSKLYDNHLGKSANFQKPRVVKGKPEAHFALMHYAGTVDYNICNWLGKNKDPLNETVVGLYQKSNLKFLSHLFINYSASEGDGKGKGSKKKGSSFQTVSALHRENLHKLMTNLRSTHPHFVRCIIPNETKTPGAMENPLVMHQLRCNGVLEGIRICRKGFPNRILYGDFKQRYRILNPAAIPDGQFIDSRKGAEKLLGSLDMDNSQYKFGHTKAGLLGLLEEMRDDRLSLIITGIQARGRGLLARLEFNKIFERRDALYVIQWNIRAFMGVKNWPWMKLFFKIKPLLRSAEAEKEMATMKEEFLKLKEAYAKSEARRKELEEKMVSLLQEKNDLQLHVQAVKNLVEEMSALDEIIAKLTKEKKALQEAHQQTLDDLQSEEDKVNSLTKAKAKLEQQVDDLEGSLEQEKKIRMDLERAKRKLEGDLKLTQESLMDLENDKQQLEERLKKKDFEVSQLNSKIEDEQAITIQLEKKLKELQARIEELEEELEAERAARAKVEKQRAELSRELEEISERLEEAGGATSVQIEMNKKREAEFQKLRRDLEEATLQHEATAATLRKKQADSVADLGEQIDNLQRVKQKLEKEKSELRLELDDVISNMEHIVKTKINLEKTCRTVEDQMNEYKTKFEEAQRWINDFNMQKAKLQTENGELTRQLEEKESLVSQLTRGKLSYTQQAEDLKRQLEEETKAKSALAHALQSARHDCDLLREQYEEEQEAKAELQRGMSKANSEVAQWRTKYETDAIQRTEELEEAKKKLAQRLQDAEEAVEAVNAKCSSLEKTKHRLQNEIEDLMVDVERSNAAAAALDKKQRNFDKVLSEWKQKYEESQCELESSQKEARALSTELFKLKNSYEESLDHLETMKRENKNLQEEISDLTEQLGESGKSIHELEKLRKQLEQEKSEIQSALEEAEASLEHEEGKILRAQLEFNQIKAEMERKITEKDEEMEQTKRNLQRTIDTLQSSLEAETRSRNEALRLKKKMEGDLNEMEIQLSQSNRQAAEAQKQLKAIHAHLKVN</sequence>
<dbReference type="GO" id="GO:0045214">
    <property type="term" value="P:sarcomere organization"/>
    <property type="evidence" value="ECO:0007669"/>
    <property type="project" value="TreeGrafter"/>
</dbReference>
<evidence type="ECO:0000256" key="3">
    <source>
        <dbReference type="ARBA" id="ARBA00022741"/>
    </source>
</evidence>
<feature type="region of interest" description="Actin-binding" evidence="10">
    <location>
        <begin position="574"/>
        <end position="596"/>
    </location>
</feature>
<dbReference type="FunFam" id="1.20.5.340:FF:000006">
    <property type="entry name" value="Myosin heavy chain"/>
    <property type="match status" value="1"/>
</dbReference>
<dbReference type="PROSITE" id="PS51844">
    <property type="entry name" value="SH3_LIKE"/>
    <property type="match status" value="1"/>
</dbReference>
<evidence type="ECO:0000259" key="13">
    <source>
        <dbReference type="PROSITE" id="PS51844"/>
    </source>
</evidence>
<keyword evidence="6 10" id="KW-0518">Myosin</keyword>
<dbReference type="GO" id="GO:0051015">
    <property type="term" value="F:actin filament binding"/>
    <property type="evidence" value="ECO:0007669"/>
    <property type="project" value="InterPro"/>
</dbReference>
<dbReference type="PROSITE" id="PS51456">
    <property type="entry name" value="MYOSIN_MOTOR"/>
    <property type="match status" value="1"/>
</dbReference>
<dbReference type="InterPro" id="IPR002928">
    <property type="entry name" value="Myosin_tail"/>
</dbReference>
<dbReference type="PROSITE" id="PS50096">
    <property type="entry name" value="IQ"/>
    <property type="match status" value="1"/>
</dbReference>
<dbReference type="InterPro" id="IPR001609">
    <property type="entry name" value="Myosin_head_motor_dom-like"/>
</dbReference>
<evidence type="ECO:0000256" key="10">
    <source>
        <dbReference type="PROSITE-ProRule" id="PRU00782"/>
    </source>
</evidence>
<evidence type="ECO:0000313" key="15">
    <source>
        <dbReference type="Proteomes" id="UP000314294"/>
    </source>
</evidence>
<dbReference type="CDD" id="cd01377">
    <property type="entry name" value="MYSc_class_II"/>
    <property type="match status" value="1"/>
</dbReference>
<dbReference type="InterPro" id="IPR004009">
    <property type="entry name" value="SH3_Myosin"/>
</dbReference>
<dbReference type="FunFam" id="1.20.120.720:FF:000001">
    <property type="entry name" value="Myosin heavy chain, muscle"/>
    <property type="match status" value="1"/>
</dbReference>
<comment type="similarity">
    <text evidence="1 10">Belongs to the TRAFAC class myosin-kinesin ATPase superfamily. Myosin family.</text>
</comment>
<dbReference type="InterPro" id="IPR036961">
    <property type="entry name" value="Kinesin_motor_dom_sf"/>
</dbReference>
<keyword evidence="8" id="KW-0514">Muscle protein</keyword>
<keyword evidence="2" id="KW-0787">Thick filament</keyword>
<dbReference type="Pfam" id="PF01576">
    <property type="entry name" value="Myosin_tail_1"/>
    <property type="match status" value="1"/>
</dbReference>
<keyword evidence="4 10" id="KW-0067">ATP-binding</keyword>
<organism evidence="14 15">
    <name type="scientific">Liparis tanakae</name>
    <name type="common">Tanaka's snailfish</name>
    <dbReference type="NCBI Taxonomy" id="230148"/>
    <lineage>
        <taxon>Eukaryota</taxon>
        <taxon>Metazoa</taxon>
        <taxon>Chordata</taxon>
        <taxon>Craniata</taxon>
        <taxon>Vertebrata</taxon>
        <taxon>Euteleostomi</taxon>
        <taxon>Actinopterygii</taxon>
        <taxon>Neopterygii</taxon>
        <taxon>Teleostei</taxon>
        <taxon>Neoteleostei</taxon>
        <taxon>Acanthomorphata</taxon>
        <taxon>Eupercaria</taxon>
        <taxon>Perciformes</taxon>
        <taxon>Cottioidei</taxon>
        <taxon>Cottales</taxon>
        <taxon>Liparidae</taxon>
        <taxon>Liparis</taxon>
    </lineage>
</organism>
<dbReference type="Gene3D" id="1.20.5.370">
    <property type="match status" value="3"/>
</dbReference>
<dbReference type="Gene3D" id="1.20.5.4820">
    <property type="match status" value="1"/>
</dbReference>
<dbReference type="FunFam" id="1.20.5.340:FF:000003">
    <property type="entry name" value="Myosin heavy chain"/>
    <property type="match status" value="1"/>
</dbReference>
<dbReference type="PANTHER" id="PTHR45615">
    <property type="entry name" value="MYOSIN HEAVY CHAIN, NON-MUSCLE"/>
    <property type="match status" value="1"/>
</dbReference>
<dbReference type="GO" id="GO:0007512">
    <property type="term" value="P:adult heart development"/>
    <property type="evidence" value="ECO:0007669"/>
    <property type="project" value="TreeGrafter"/>
</dbReference>
<evidence type="ECO:0000256" key="7">
    <source>
        <dbReference type="ARBA" id="ARBA00023175"/>
    </source>
</evidence>
<dbReference type="Gene3D" id="3.40.850.10">
    <property type="entry name" value="Kinesin motor domain"/>
    <property type="match status" value="2"/>
</dbReference>
<dbReference type="GO" id="GO:0016460">
    <property type="term" value="C:myosin II complex"/>
    <property type="evidence" value="ECO:0007669"/>
    <property type="project" value="TreeGrafter"/>
</dbReference>
<evidence type="ECO:0000313" key="14">
    <source>
        <dbReference type="EMBL" id="TNN51336.1"/>
    </source>
</evidence>
<evidence type="ECO:0000256" key="5">
    <source>
        <dbReference type="ARBA" id="ARBA00023054"/>
    </source>
</evidence>
<dbReference type="SUPFAM" id="SSF52540">
    <property type="entry name" value="P-loop containing nucleoside triphosphate hydrolases"/>
    <property type="match status" value="1"/>
</dbReference>
<keyword evidence="5 11" id="KW-0175">Coiled coil</keyword>
<dbReference type="GO" id="GO:0030049">
    <property type="term" value="P:muscle filament sliding"/>
    <property type="evidence" value="ECO:0007669"/>
    <property type="project" value="TreeGrafter"/>
</dbReference>
<dbReference type="Proteomes" id="UP000314294">
    <property type="component" value="Unassembled WGS sequence"/>
</dbReference>
<dbReference type="FunFam" id="2.30.30.360:FF:000001">
    <property type="entry name" value="Myosin heavy chain"/>
    <property type="match status" value="1"/>
</dbReference>
<feature type="domain" description="Myosin N-terminal SH3-like" evidence="13">
    <location>
        <begin position="32"/>
        <end position="81"/>
    </location>
</feature>
<dbReference type="OrthoDB" id="312459at2759"/>
<dbReference type="Gene3D" id="2.30.30.360">
    <property type="entry name" value="Myosin S1 fragment, N-terminal"/>
    <property type="match status" value="1"/>
</dbReference>
<dbReference type="GO" id="GO:0005737">
    <property type="term" value="C:cytoplasm"/>
    <property type="evidence" value="ECO:0007669"/>
    <property type="project" value="TreeGrafter"/>
</dbReference>
<dbReference type="EMBL" id="SRLO01000585">
    <property type="protein sequence ID" value="TNN51336.1"/>
    <property type="molecule type" value="Genomic_DNA"/>
</dbReference>
<comment type="caution">
    <text evidence="14">The sequence shown here is derived from an EMBL/GenBank/DDBJ whole genome shotgun (WGS) entry which is preliminary data.</text>
</comment>
<dbReference type="SMART" id="SM00242">
    <property type="entry name" value="MYSc"/>
    <property type="match status" value="1"/>
</dbReference>